<gene>
    <name evidence="1" type="ORF">GCM10011579_035240</name>
</gene>
<dbReference type="EMBL" id="BMMM01000005">
    <property type="protein sequence ID" value="GGN65099.1"/>
    <property type="molecule type" value="Genomic_DNA"/>
</dbReference>
<protein>
    <submittedName>
        <fullName evidence="1">Uncharacterized protein</fullName>
    </submittedName>
</protein>
<reference evidence="1 2" key="1">
    <citation type="journal article" date="2014" name="Int. J. Syst. Evol. Microbiol.">
        <title>Complete genome sequence of Corynebacterium casei LMG S-19264T (=DSM 44701T), isolated from a smear-ripened cheese.</title>
        <authorList>
            <consortium name="US DOE Joint Genome Institute (JGI-PGF)"/>
            <person name="Walter F."/>
            <person name="Albersmeier A."/>
            <person name="Kalinowski J."/>
            <person name="Ruckert C."/>
        </authorList>
    </citation>
    <scope>NUCLEOTIDE SEQUENCE [LARGE SCALE GENOMIC DNA]</scope>
    <source>
        <strain evidence="1 2">CGMCC 4.7111</strain>
    </source>
</reference>
<sequence length="49" mass="5290">MHRRSGEGTELPVPCPAEYGIDRALAEASGLSQAIGMDVTRKKSSKRCE</sequence>
<organism evidence="1 2">
    <name type="scientific">Streptomyces albiflavescens</name>
    <dbReference type="NCBI Taxonomy" id="1623582"/>
    <lineage>
        <taxon>Bacteria</taxon>
        <taxon>Bacillati</taxon>
        <taxon>Actinomycetota</taxon>
        <taxon>Actinomycetes</taxon>
        <taxon>Kitasatosporales</taxon>
        <taxon>Streptomycetaceae</taxon>
        <taxon>Streptomyces</taxon>
    </lineage>
</organism>
<dbReference type="Proteomes" id="UP000600365">
    <property type="component" value="Unassembled WGS sequence"/>
</dbReference>
<comment type="caution">
    <text evidence="1">The sequence shown here is derived from an EMBL/GenBank/DDBJ whole genome shotgun (WGS) entry which is preliminary data.</text>
</comment>
<keyword evidence="2" id="KW-1185">Reference proteome</keyword>
<proteinExistence type="predicted"/>
<dbReference type="AlphaFoldDB" id="A0A917Y2H7"/>
<evidence type="ECO:0000313" key="2">
    <source>
        <dbReference type="Proteomes" id="UP000600365"/>
    </source>
</evidence>
<evidence type="ECO:0000313" key="1">
    <source>
        <dbReference type="EMBL" id="GGN65099.1"/>
    </source>
</evidence>
<name>A0A917Y2H7_9ACTN</name>
<accession>A0A917Y2H7</accession>